<accession>A0ABW3AU97</accession>
<dbReference type="Pfam" id="PF04773">
    <property type="entry name" value="FecR"/>
    <property type="match status" value="1"/>
</dbReference>
<dbReference type="PIRSF" id="PIRSF018266">
    <property type="entry name" value="FecR"/>
    <property type="match status" value="1"/>
</dbReference>
<protein>
    <submittedName>
        <fullName evidence="4">FecR family protein</fullName>
    </submittedName>
</protein>
<dbReference type="InterPro" id="IPR012373">
    <property type="entry name" value="Ferrdict_sens_TM"/>
</dbReference>
<evidence type="ECO:0000313" key="5">
    <source>
        <dbReference type="Proteomes" id="UP001597010"/>
    </source>
</evidence>
<feature type="domain" description="Protein FecR C-terminal" evidence="3">
    <location>
        <begin position="279"/>
        <end position="347"/>
    </location>
</feature>
<gene>
    <name evidence="4" type="ORF">ACFQZX_12880</name>
</gene>
<dbReference type="Proteomes" id="UP001597010">
    <property type="component" value="Unassembled WGS sequence"/>
</dbReference>
<sequence>MINDEELNSLLIKYIVKEANDAEIVQIRTWLKAHPENEQYFVQLYNAWHSSMLLDDINIDVDQAYNDFKTSHPLKKQKQKLWLFTYLPHLIALLSLGAAIWWFYPRKGTGYQHAMKLVTSRGSVRKYELPDHTVIWLNAGSNLSIDPGFNVSNRTVFLEGEAFFEIGHVKNQFPFLVKTNKFSIRDIGTKFNVKAYPEDKFFEASVMAGAISVENGSIKETGNNRIYLKAHQVLRVSRDNPQPVPGISDVKSNHFDRVQVEQIAEGQQINYSGWKDNVLVFNDSSLEEIATQLSRHFNITLNIADDQLKQLKYSGTFKNISTVDLILEAIKENTDINYTKQGNTITITGGKNMK</sequence>
<dbReference type="Gene3D" id="2.60.120.1440">
    <property type="match status" value="1"/>
</dbReference>
<dbReference type="InterPro" id="IPR032508">
    <property type="entry name" value="FecR_C"/>
</dbReference>
<dbReference type="Gene3D" id="3.55.50.30">
    <property type="match status" value="1"/>
</dbReference>
<name>A0ABW3AU97_9SPHI</name>
<dbReference type="Pfam" id="PF16344">
    <property type="entry name" value="FecR_C"/>
    <property type="match status" value="1"/>
</dbReference>
<dbReference type="PANTHER" id="PTHR30273">
    <property type="entry name" value="PERIPLASMIC SIGNAL SENSOR AND SIGMA FACTOR ACTIVATOR FECR-RELATED"/>
    <property type="match status" value="1"/>
</dbReference>
<feature type="transmembrane region" description="Helical" evidence="1">
    <location>
        <begin position="81"/>
        <end position="104"/>
    </location>
</feature>
<evidence type="ECO:0000259" key="2">
    <source>
        <dbReference type="Pfam" id="PF04773"/>
    </source>
</evidence>
<keyword evidence="1" id="KW-1133">Transmembrane helix</keyword>
<dbReference type="PANTHER" id="PTHR30273:SF2">
    <property type="entry name" value="PROTEIN FECR"/>
    <property type="match status" value="1"/>
</dbReference>
<comment type="caution">
    <text evidence="4">The sequence shown here is derived from an EMBL/GenBank/DDBJ whole genome shotgun (WGS) entry which is preliminary data.</text>
</comment>
<organism evidence="4 5">
    <name type="scientific">Mucilaginibacter litoreus</name>
    <dbReference type="NCBI Taxonomy" id="1048221"/>
    <lineage>
        <taxon>Bacteria</taxon>
        <taxon>Pseudomonadati</taxon>
        <taxon>Bacteroidota</taxon>
        <taxon>Sphingobacteriia</taxon>
        <taxon>Sphingobacteriales</taxon>
        <taxon>Sphingobacteriaceae</taxon>
        <taxon>Mucilaginibacter</taxon>
    </lineage>
</organism>
<feature type="domain" description="FecR protein" evidence="2">
    <location>
        <begin position="116"/>
        <end position="211"/>
    </location>
</feature>
<reference evidence="5" key="1">
    <citation type="journal article" date="2019" name="Int. J. Syst. Evol. Microbiol.">
        <title>The Global Catalogue of Microorganisms (GCM) 10K type strain sequencing project: providing services to taxonomists for standard genome sequencing and annotation.</title>
        <authorList>
            <consortium name="The Broad Institute Genomics Platform"/>
            <consortium name="The Broad Institute Genome Sequencing Center for Infectious Disease"/>
            <person name="Wu L."/>
            <person name="Ma J."/>
        </authorList>
    </citation>
    <scope>NUCLEOTIDE SEQUENCE [LARGE SCALE GENOMIC DNA]</scope>
    <source>
        <strain evidence="5">CCUG 61484</strain>
    </source>
</reference>
<dbReference type="InterPro" id="IPR006860">
    <property type="entry name" value="FecR"/>
</dbReference>
<keyword evidence="1" id="KW-0812">Transmembrane</keyword>
<keyword evidence="5" id="KW-1185">Reference proteome</keyword>
<evidence type="ECO:0000259" key="3">
    <source>
        <dbReference type="Pfam" id="PF16344"/>
    </source>
</evidence>
<keyword evidence="1" id="KW-0472">Membrane</keyword>
<evidence type="ECO:0000256" key="1">
    <source>
        <dbReference type="SAM" id="Phobius"/>
    </source>
</evidence>
<dbReference type="EMBL" id="JBHTHZ010000012">
    <property type="protein sequence ID" value="MFD0794513.1"/>
    <property type="molecule type" value="Genomic_DNA"/>
</dbReference>
<evidence type="ECO:0000313" key="4">
    <source>
        <dbReference type="EMBL" id="MFD0794513.1"/>
    </source>
</evidence>
<proteinExistence type="predicted"/>
<dbReference type="RefSeq" id="WP_377115930.1">
    <property type="nucleotide sequence ID" value="NZ_JBHTHZ010000012.1"/>
</dbReference>